<evidence type="ECO:0000256" key="1">
    <source>
        <dbReference type="SAM" id="MobiDB-lite"/>
    </source>
</evidence>
<organism evidence="2 3">
    <name type="scientific">Aristolochia fimbriata</name>
    <name type="common">White veined hardy Dutchman's pipe vine</name>
    <dbReference type="NCBI Taxonomy" id="158543"/>
    <lineage>
        <taxon>Eukaryota</taxon>
        <taxon>Viridiplantae</taxon>
        <taxon>Streptophyta</taxon>
        <taxon>Embryophyta</taxon>
        <taxon>Tracheophyta</taxon>
        <taxon>Spermatophyta</taxon>
        <taxon>Magnoliopsida</taxon>
        <taxon>Magnoliidae</taxon>
        <taxon>Piperales</taxon>
        <taxon>Aristolochiaceae</taxon>
        <taxon>Aristolochia</taxon>
    </lineage>
</organism>
<accession>A0AAV7DR23</accession>
<protein>
    <submittedName>
        <fullName evidence="2">Uncharacterized protein</fullName>
    </submittedName>
</protein>
<dbReference type="Proteomes" id="UP000825729">
    <property type="component" value="Unassembled WGS sequence"/>
</dbReference>
<feature type="compositionally biased region" description="Low complexity" evidence="1">
    <location>
        <begin position="17"/>
        <end position="29"/>
    </location>
</feature>
<dbReference type="AlphaFoldDB" id="A0AAV7DR23"/>
<feature type="region of interest" description="Disordered" evidence="1">
    <location>
        <begin position="1"/>
        <end position="30"/>
    </location>
</feature>
<reference evidence="2 3" key="1">
    <citation type="submission" date="2021-07" db="EMBL/GenBank/DDBJ databases">
        <title>The Aristolochia fimbriata genome: insights into angiosperm evolution, floral development and chemical biosynthesis.</title>
        <authorList>
            <person name="Jiao Y."/>
        </authorList>
    </citation>
    <scope>NUCLEOTIDE SEQUENCE [LARGE SCALE GENOMIC DNA]</scope>
    <source>
        <strain evidence="2">IBCAS-2021</strain>
        <tissue evidence="2">Leaf</tissue>
    </source>
</reference>
<dbReference type="InterPro" id="IPR006873">
    <property type="entry name" value="DUF620"/>
</dbReference>
<proteinExistence type="predicted"/>
<comment type="caution">
    <text evidence="2">The sequence shown here is derived from an EMBL/GenBank/DDBJ whole genome shotgun (WGS) entry which is preliminary data.</text>
</comment>
<dbReference type="Pfam" id="PF04788">
    <property type="entry name" value="DUF620"/>
    <property type="match status" value="1"/>
</dbReference>
<keyword evidence="3" id="KW-1185">Reference proteome</keyword>
<dbReference type="PANTHER" id="PTHR31300">
    <property type="entry name" value="LIPASE"/>
    <property type="match status" value="1"/>
</dbReference>
<name>A0AAV7DR23_ARIFI</name>
<evidence type="ECO:0000313" key="2">
    <source>
        <dbReference type="EMBL" id="KAG9439025.1"/>
    </source>
</evidence>
<dbReference type="EMBL" id="JAINDJ010000008">
    <property type="protein sequence ID" value="KAG9439025.1"/>
    <property type="molecule type" value="Genomic_DNA"/>
</dbReference>
<sequence>MAEAGGGECSPAAVVKTSPPSTSSSLSLPRFPHYRRSDARSNEFPLLLRGHLSLDHHTVMGYRARRRWWTQPLTPLLEGPDPDTYSDGNKKESSWEIIRGWVRMQMDRGSFIGSGGGGGGSPTSEYNNGGTNRADLKLMLGVLGCPLAPISLPDDPIPQPSLKGIPIETSSAHYIIQQYLAATGCLKQQKCRKSLYTAGVVKMVYCETEMGPGKNVRTAGTRGGETGCFVLWQMSPGMWSLEMAVAGHTVVAGSDGKIVWRHTPWLGVHAAKGPQRPLRRLIQGLDPKMTASMFANAQCLGEKRIDGEDCFVLKVAADRRNVIERSEGAAEVIRHVLFGYFSQRSGLLIYMEDSHLTRVQTPGSDTVYWETTIGSSVDDYRDVDGVLIAHQGRSVATVFRFGEISMQHSRTKMEELWRIDDVVFNVPGLSGDYFIPPADIHELGSRD</sequence>
<evidence type="ECO:0000313" key="3">
    <source>
        <dbReference type="Proteomes" id="UP000825729"/>
    </source>
</evidence>
<gene>
    <name evidence="2" type="ORF">H6P81_019190</name>
</gene>
<dbReference type="PANTHER" id="PTHR31300:SF34">
    <property type="entry name" value="PLANT_T8K14-16 PROTEIN"/>
    <property type="match status" value="1"/>
</dbReference>